<gene>
    <name evidence="1" type="ORF">GCM10007977_097860</name>
</gene>
<dbReference type="AlphaFoldDB" id="A0A917X5H9"/>
<protein>
    <submittedName>
        <fullName evidence="1">Uncharacterized protein</fullName>
    </submittedName>
</protein>
<dbReference type="EMBL" id="BMPI01000085">
    <property type="protein sequence ID" value="GGM80804.1"/>
    <property type="molecule type" value="Genomic_DNA"/>
</dbReference>
<reference evidence="1" key="2">
    <citation type="submission" date="2020-09" db="EMBL/GenBank/DDBJ databases">
        <authorList>
            <person name="Sun Q."/>
            <person name="Ohkuma M."/>
        </authorList>
    </citation>
    <scope>NUCLEOTIDE SEQUENCE</scope>
    <source>
        <strain evidence="1">JCM 19831</strain>
    </source>
</reference>
<organism evidence="1 2">
    <name type="scientific">Dactylosporangium sucinum</name>
    <dbReference type="NCBI Taxonomy" id="1424081"/>
    <lineage>
        <taxon>Bacteria</taxon>
        <taxon>Bacillati</taxon>
        <taxon>Actinomycetota</taxon>
        <taxon>Actinomycetes</taxon>
        <taxon>Micromonosporales</taxon>
        <taxon>Micromonosporaceae</taxon>
        <taxon>Dactylosporangium</taxon>
    </lineage>
</organism>
<keyword evidence="2" id="KW-1185">Reference proteome</keyword>
<comment type="caution">
    <text evidence="1">The sequence shown here is derived from an EMBL/GenBank/DDBJ whole genome shotgun (WGS) entry which is preliminary data.</text>
</comment>
<accession>A0A917X5H9</accession>
<sequence length="511" mass="52926">MTAQFLEHLQSHGTAVRVPRGKDVVWDDERLHAEAWGADPQRYALAALIPGTPAAQRVRVLLQLLLASWAGLDDDVRGTLARVCRVLALGLAPADVLTVLLAVRRRRANHGHVTRTALALLLEHPLAAELVRARRGVAVDCFEHAVGRRTARACARQLAEGRPVRHALAWFGSAPQRVGALYSPVATTRVAPPPAAEADLDLAGERPETVTATNRGDLAATLVHRFRGGPSEELTPAVERYVAEATEGLPRYGGTVALVLDRSASMRGYGDREWAVASQAEAFRLVLERVCARLVVIPVGGAESVRAAGATAAGVTAAGATSAGAAADGATSAGAAADGAAADGAASAGRAPAGGVALATAGTAGGFEPVTAVPAGATDLASGVLDAVGAGADVIAVVSDGYENVYPGDLARVVATLPVVGVRTPVVFCQATFGHADDLSLRRPAPRLPRRTFWHSGDLGALVIWVLSHVDGAEAERWLGDELRRRLALAERELAGPHRNDSDPGLDGGGR</sequence>
<dbReference type="Proteomes" id="UP000642070">
    <property type="component" value="Unassembled WGS sequence"/>
</dbReference>
<name>A0A917X5H9_9ACTN</name>
<evidence type="ECO:0000313" key="1">
    <source>
        <dbReference type="EMBL" id="GGM80804.1"/>
    </source>
</evidence>
<proteinExistence type="predicted"/>
<reference evidence="1" key="1">
    <citation type="journal article" date="2014" name="Int. J. Syst. Evol. Microbiol.">
        <title>Complete genome sequence of Corynebacterium casei LMG S-19264T (=DSM 44701T), isolated from a smear-ripened cheese.</title>
        <authorList>
            <consortium name="US DOE Joint Genome Institute (JGI-PGF)"/>
            <person name="Walter F."/>
            <person name="Albersmeier A."/>
            <person name="Kalinowski J."/>
            <person name="Ruckert C."/>
        </authorList>
    </citation>
    <scope>NUCLEOTIDE SEQUENCE</scope>
    <source>
        <strain evidence="1">JCM 19831</strain>
    </source>
</reference>
<evidence type="ECO:0000313" key="2">
    <source>
        <dbReference type="Proteomes" id="UP000642070"/>
    </source>
</evidence>
<dbReference type="RefSeq" id="WP_190256949.1">
    <property type="nucleotide sequence ID" value="NZ_BMPI01000085.1"/>
</dbReference>